<dbReference type="PROSITE" id="PS50090">
    <property type="entry name" value="MYB_LIKE"/>
    <property type="match status" value="1"/>
</dbReference>
<sequence>MKQSSSRADPSEAKRWLIVGAYQAGASEKSIARISGLSKTAVRNIILNYKRTGTPCLPKRESKKVKDKLVVEYDDNGDVIMSDEEEEPIVEKPSASNHVKPKSSKIRKQITTKEILEYMMDQVRQASQHTPTQEWSSSSSSSSPTLLPEATDSDSPQLMSYRLPSPTASISSSKTTSKKSHTAQAPPSPLASPTTLWCPTPPRDNSHASTSASDSSSSVTSLSPDLTPVSSSDSLKIPSKYDQTIRGYELWTNDDDLLLLQHVLCRLQLGNWRELEAKFEGRHTARLCNARWHYLRDQLLRGIIKSQPA</sequence>
<organism evidence="3 4">
    <name type="scientific">Hesseltinella vesiculosa</name>
    <dbReference type="NCBI Taxonomy" id="101127"/>
    <lineage>
        <taxon>Eukaryota</taxon>
        <taxon>Fungi</taxon>
        <taxon>Fungi incertae sedis</taxon>
        <taxon>Mucoromycota</taxon>
        <taxon>Mucoromycotina</taxon>
        <taxon>Mucoromycetes</taxon>
        <taxon>Mucorales</taxon>
        <taxon>Cunninghamellaceae</taxon>
        <taxon>Hesseltinella</taxon>
    </lineage>
</organism>
<evidence type="ECO:0000313" key="3">
    <source>
        <dbReference type="EMBL" id="ORX51645.1"/>
    </source>
</evidence>
<dbReference type="InterPro" id="IPR036388">
    <property type="entry name" value="WH-like_DNA-bd_sf"/>
</dbReference>
<dbReference type="AlphaFoldDB" id="A0A1X2GE37"/>
<evidence type="ECO:0000313" key="4">
    <source>
        <dbReference type="Proteomes" id="UP000242146"/>
    </source>
</evidence>
<feature type="compositionally biased region" description="Low complexity" evidence="1">
    <location>
        <begin position="165"/>
        <end position="175"/>
    </location>
</feature>
<dbReference type="SUPFAM" id="SSF46689">
    <property type="entry name" value="Homeodomain-like"/>
    <property type="match status" value="1"/>
</dbReference>
<feature type="compositionally biased region" description="Low complexity" evidence="1">
    <location>
        <begin position="207"/>
        <end position="228"/>
    </location>
</feature>
<feature type="domain" description="Myb-like" evidence="2">
    <location>
        <begin position="251"/>
        <end position="296"/>
    </location>
</feature>
<protein>
    <recommendedName>
        <fullName evidence="2">Myb-like domain-containing protein</fullName>
    </recommendedName>
</protein>
<evidence type="ECO:0000256" key="1">
    <source>
        <dbReference type="SAM" id="MobiDB-lite"/>
    </source>
</evidence>
<proteinExistence type="predicted"/>
<dbReference type="OrthoDB" id="2289901at2759"/>
<dbReference type="EMBL" id="MCGT01000020">
    <property type="protein sequence ID" value="ORX51645.1"/>
    <property type="molecule type" value="Genomic_DNA"/>
</dbReference>
<gene>
    <name evidence="3" type="ORF">DM01DRAFT_1337149</name>
</gene>
<feature type="compositionally biased region" description="Polar residues" evidence="1">
    <location>
        <begin position="124"/>
        <end position="135"/>
    </location>
</feature>
<feature type="region of interest" description="Disordered" evidence="1">
    <location>
        <begin position="124"/>
        <end position="236"/>
    </location>
</feature>
<dbReference type="InterPro" id="IPR009057">
    <property type="entry name" value="Homeodomain-like_sf"/>
</dbReference>
<feature type="compositionally biased region" description="Basic residues" evidence="1">
    <location>
        <begin position="99"/>
        <end position="108"/>
    </location>
</feature>
<dbReference type="Proteomes" id="UP000242146">
    <property type="component" value="Unassembled WGS sequence"/>
</dbReference>
<accession>A0A1X2GE37</accession>
<dbReference type="Pfam" id="PF13384">
    <property type="entry name" value="HTH_23"/>
    <property type="match status" value="1"/>
</dbReference>
<evidence type="ECO:0000259" key="2">
    <source>
        <dbReference type="PROSITE" id="PS50090"/>
    </source>
</evidence>
<dbReference type="InterPro" id="IPR001005">
    <property type="entry name" value="SANT/Myb"/>
</dbReference>
<name>A0A1X2GE37_9FUNG</name>
<reference evidence="3 4" key="1">
    <citation type="submission" date="2016-07" db="EMBL/GenBank/DDBJ databases">
        <title>Pervasive Adenine N6-methylation of Active Genes in Fungi.</title>
        <authorList>
            <consortium name="DOE Joint Genome Institute"/>
            <person name="Mondo S.J."/>
            <person name="Dannebaum R.O."/>
            <person name="Kuo R.C."/>
            <person name="Labutti K."/>
            <person name="Haridas S."/>
            <person name="Kuo A."/>
            <person name="Salamov A."/>
            <person name="Ahrendt S.R."/>
            <person name="Lipzen A."/>
            <person name="Sullivan W."/>
            <person name="Andreopoulos W.B."/>
            <person name="Clum A."/>
            <person name="Lindquist E."/>
            <person name="Daum C."/>
            <person name="Ramamoorthy G.K."/>
            <person name="Gryganskyi A."/>
            <person name="Culley D."/>
            <person name="Magnuson J.K."/>
            <person name="James T.Y."/>
            <person name="O'Malley M.A."/>
            <person name="Stajich J.E."/>
            <person name="Spatafora J.W."/>
            <person name="Visel A."/>
            <person name="Grigoriev I.V."/>
        </authorList>
    </citation>
    <scope>NUCLEOTIDE SEQUENCE [LARGE SCALE GENOMIC DNA]</scope>
    <source>
        <strain evidence="3 4">NRRL 3301</strain>
    </source>
</reference>
<keyword evidence="4" id="KW-1185">Reference proteome</keyword>
<feature type="region of interest" description="Disordered" evidence="1">
    <location>
        <begin position="83"/>
        <end position="108"/>
    </location>
</feature>
<dbReference type="Gene3D" id="1.10.10.10">
    <property type="entry name" value="Winged helix-like DNA-binding domain superfamily/Winged helix DNA-binding domain"/>
    <property type="match status" value="1"/>
</dbReference>
<comment type="caution">
    <text evidence="3">The sequence shown here is derived from an EMBL/GenBank/DDBJ whole genome shotgun (WGS) entry which is preliminary data.</text>
</comment>